<keyword evidence="3" id="KW-1133">Transmembrane helix</keyword>
<dbReference type="PROSITE" id="PS50835">
    <property type="entry name" value="IG_LIKE"/>
    <property type="match status" value="1"/>
</dbReference>
<dbReference type="InterPro" id="IPR003961">
    <property type="entry name" value="FN3_dom"/>
</dbReference>
<dbReference type="PANTHER" id="PTHR13817">
    <property type="entry name" value="TITIN"/>
    <property type="match status" value="1"/>
</dbReference>
<feature type="compositionally biased region" description="Low complexity" evidence="2">
    <location>
        <begin position="288"/>
        <end position="297"/>
    </location>
</feature>
<dbReference type="InterPro" id="IPR050964">
    <property type="entry name" value="Striated_Muscle_Regulatory"/>
</dbReference>
<dbReference type="CDD" id="cd00063">
    <property type="entry name" value="FN3"/>
    <property type="match status" value="1"/>
</dbReference>
<dbReference type="InterPro" id="IPR007110">
    <property type="entry name" value="Ig-like_dom"/>
</dbReference>
<gene>
    <name evidence="6" type="ORF">KP79_PYT22210</name>
</gene>
<keyword evidence="1" id="KW-0677">Repeat</keyword>
<dbReference type="SUPFAM" id="SSF49265">
    <property type="entry name" value="Fibronectin type III"/>
    <property type="match status" value="1"/>
</dbReference>
<comment type="caution">
    <text evidence="6">The sequence shown here is derived from an EMBL/GenBank/DDBJ whole genome shotgun (WGS) entry which is preliminary data.</text>
</comment>
<dbReference type="AlphaFoldDB" id="A0A210PEW4"/>
<feature type="transmembrane region" description="Helical" evidence="3">
    <location>
        <begin position="207"/>
        <end position="230"/>
    </location>
</feature>
<dbReference type="Proteomes" id="UP000242188">
    <property type="component" value="Unassembled WGS sequence"/>
</dbReference>
<proteinExistence type="predicted"/>
<evidence type="ECO:0000313" key="6">
    <source>
        <dbReference type="EMBL" id="OWF35007.1"/>
    </source>
</evidence>
<dbReference type="InterPro" id="IPR036116">
    <property type="entry name" value="FN3_sf"/>
</dbReference>
<dbReference type="OrthoDB" id="6162480at2759"/>
<dbReference type="EMBL" id="NEDP02076744">
    <property type="protein sequence ID" value="OWF35007.1"/>
    <property type="molecule type" value="Genomic_DNA"/>
</dbReference>
<dbReference type="InterPro" id="IPR003599">
    <property type="entry name" value="Ig_sub"/>
</dbReference>
<organism evidence="6 7">
    <name type="scientific">Mizuhopecten yessoensis</name>
    <name type="common">Japanese scallop</name>
    <name type="synonym">Patinopecten yessoensis</name>
    <dbReference type="NCBI Taxonomy" id="6573"/>
    <lineage>
        <taxon>Eukaryota</taxon>
        <taxon>Metazoa</taxon>
        <taxon>Spiralia</taxon>
        <taxon>Lophotrochozoa</taxon>
        <taxon>Mollusca</taxon>
        <taxon>Bivalvia</taxon>
        <taxon>Autobranchia</taxon>
        <taxon>Pteriomorphia</taxon>
        <taxon>Pectinida</taxon>
        <taxon>Pectinoidea</taxon>
        <taxon>Pectinidae</taxon>
        <taxon>Mizuhopecten</taxon>
    </lineage>
</organism>
<accession>A0A210PEW4</accession>
<dbReference type="SMART" id="SM00409">
    <property type="entry name" value="IG"/>
    <property type="match status" value="1"/>
</dbReference>
<protein>
    <submittedName>
        <fullName evidence="6">Nephrin</fullName>
    </submittedName>
</protein>
<reference evidence="6 7" key="1">
    <citation type="journal article" date="2017" name="Nat. Ecol. Evol.">
        <title>Scallop genome provides insights into evolution of bilaterian karyotype and development.</title>
        <authorList>
            <person name="Wang S."/>
            <person name="Zhang J."/>
            <person name="Jiao W."/>
            <person name="Li J."/>
            <person name="Xun X."/>
            <person name="Sun Y."/>
            <person name="Guo X."/>
            <person name="Huan P."/>
            <person name="Dong B."/>
            <person name="Zhang L."/>
            <person name="Hu X."/>
            <person name="Sun X."/>
            <person name="Wang J."/>
            <person name="Zhao C."/>
            <person name="Wang Y."/>
            <person name="Wang D."/>
            <person name="Huang X."/>
            <person name="Wang R."/>
            <person name="Lv J."/>
            <person name="Li Y."/>
            <person name="Zhang Z."/>
            <person name="Liu B."/>
            <person name="Lu W."/>
            <person name="Hui Y."/>
            <person name="Liang J."/>
            <person name="Zhou Z."/>
            <person name="Hou R."/>
            <person name="Li X."/>
            <person name="Liu Y."/>
            <person name="Li H."/>
            <person name="Ning X."/>
            <person name="Lin Y."/>
            <person name="Zhao L."/>
            <person name="Xing Q."/>
            <person name="Dou J."/>
            <person name="Li Y."/>
            <person name="Mao J."/>
            <person name="Guo H."/>
            <person name="Dou H."/>
            <person name="Li T."/>
            <person name="Mu C."/>
            <person name="Jiang W."/>
            <person name="Fu Q."/>
            <person name="Fu X."/>
            <person name="Miao Y."/>
            <person name="Liu J."/>
            <person name="Yu Q."/>
            <person name="Li R."/>
            <person name="Liao H."/>
            <person name="Li X."/>
            <person name="Kong Y."/>
            <person name="Jiang Z."/>
            <person name="Chourrout D."/>
            <person name="Li R."/>
            <person name="Bao Z."/>
        </authorList>
    </citation>
    <scope>NUCLEOTIDE SEQUENCE [LARGE SCALE GENOMIC DNA]</scope>
    <source>
        <strain evidence="6 7">PY_sf001</strain>
    </source>
</reference>
<dbReference type="Gene3D" id="2.60.40.10">
    <property type="entry name" value="Immunoglobulins"/>
    <property type="match status" value="2"/>
</dbReference>
<keyword evidence="3" id="KW-0472">Membrane</keyword>
<feature type="domain" description="Fibronectin type-III" evidence="5">
    <location>
        <begin position="92"/>
        <end position="189"/>
    </location>
</feature>
<keyword evidence="3" id="KW-0812">Transmembrane</keyword>
<dbReference type="STRING" id="6573.A0A210PEW4"/>
<dbReference type="InterPro" id="IPR013783">
    <property type="entry name" value="Ig-like_fold"/>
</dbReference>
<keyword evidence="7" id="KW-1185">Reference proteome</keyword>
<evidence type="ECO:0000256" key="3">
    <source>
        <dbReference type="SAM" id="Phobius"/>
    </source>
</evidence>
<feature type="compositionally biased region" description="Basic and acidic residues" evidence="2">
    <location>
        <begin position="265"/>
        <end position="280"/>
    </location>
</feature>
<feature type="domain" description="Ig-like" evidence="4">
    <location>
        <begin position="6"/>
        <end position="88"/>
    </location>
</feature>
<dbReference type="InterPro" id="IPR036179">
    <property type="entry name" value="Ig-like_dom_sf"/>
</dbReference>
<evidence type="ECO:0000313" key="7">
    <source>
        <dbReference type="Proteomes" id="UP000242188"/>
    </source>
</evidence>
<name>A0A210PEW4_MIZYE</name>
<dbReference type="PROSITE" id="PS50853">
    <property type="entry name" value="FN3"/>
    <property type="match status" value="1"/>
</dbReference>
<dbReference type="InterPro" id="IPR003598">
    <property type="entry name" value="Ig_sub2"/>
</dbReference>
<dbReference type="Pfam" id="PF13927">
    <property type="entry name" value="Ig_3"/>
    <property type="match status" value="1"/>
</dbReference>
<sequence length="363" mass="39388">MMNYRPYLVISPSSNPYIVEEGQTGVTFQCTATNTNPPVTSISWRTGTTTVSSTGIYNLTTISPRDAGVYVCSASNSIGTTTANLTLEVISMPRTPKIFGITKLSSSSLTLKWTPNDQDNSANTFTIAYSCVDCDVTDVMSVDVEGTGDTQFTTLTDLRTNTQYYINVTASNTAGSSVSAELTAVTAPGIINVCTASQDTVGPTSTAVIVVSAILIVAAVVCFGISVFVYRKARVLNRAAGQQGIVQKPVKFSDVLNPDTIPAHAEERSHYQDLDPKDIGKPSLYEGTTTAETNNAESRGHYQELDPKDVGMQSSYEITARETNMNLDNLRDMTTKMLQERELYMFIAYLLYVCICNSCDDEK</sequence>
<feature type="region of interest" description="Disordered" evidence="2">
    <location>
        <begin position="265"/>
        <end position="302"/>
    </location>
</feature>
<evidence type="ECO:0000259" key="4">
    <source>
        <dbReference type="PROSITE" id="PS50835"/>
    </source>
</evidence>
<dbReference type="SMART" id="SM00408">
    <property type="entry name" value="IGc2"/>
    <property type="match status" value="1"/>
</dbReference>
<dbReference type="SUPFAM" id="SSF48726">
    <property type="entry name" value="Immunoglobulin"/>
    <property type="match status" value="1"/>
</dbReference>
<evidence type="ECO:0000256" key="1">
    <source>
        <dbReference type="ARBA" id="ARBA00022737"/>
    </source>
</evidence>
<evidence type="ECO:0000259" key="5">
    <source>
        <dbReference type="PROSITE" id="PS50853"/>
    </source>
</evidence>
<evidence type="ECO:0000256" key="2">
    <source>
        <dbReference type="SAM" id="MobiDB-lite"/>
    </source>
</evidence>
<dbReference type="PANTHER" id="PTHR13817:SF73">
    <property type="entry name" value="FIBRONECTIN TYPE-III DOMAIN-CONTAINING PROTEIN"/>
    <property type="match status" value="1"/>
</dbReference>
<dbReference type="Pfam" id="PF00041">
    <property type="entry name" value="fn3"/>
    <property type="match status" value="1"/>
</dbReference>
<dbReference type="SMART" id="SM00060">
    <property type="entry name" value="FN3"/>
    <property type="match status" value="1"/>
</dbReference>